<evidence type="ECO:0000256" key="6">
    <source>
        <dbReference type="ARBA" id="ARBA00022679"/>
    </source>
</evidence>
<dbReference type="UniPathway" id="UPA00047">
    <property type="reaction ID" value="UER00055"/>
</dbReference>
<dbReference type="GO" id="GO:0009097">
    <property type="term" value="P:isoleucine biosynthetic process"/>
    <property type="evidence" value="ECO:0007669"/>
    <property type="project" value="UniProtKB-UniPathway"/>
</dbReference>
<comment type="pathway">
    <text evidence="1 11">Amino-acid biosynthesis; L-isoleucine biosynthesis; L-isoleucine from 2-oxobutanoate: step 1/4.</text>
</comment>
<dbReference type="Pfam" id="PF00205">
    <property type="entry name" value="TPP_enzyme_M"/>
    <property type="match status" value="1"/>
</dbReference>
<dbReference type="CDD" id="cd02015">
    <property type="entry name" value="TPP_AHAS"/>
    <property type="match status" value="1"/>
</dbReference>
<name>A0A5C6DT40_9BACT</name>
<evidence type="ECO:0000256" key="4">
    <source>
        <dbReference type="ARBA" id="ARBA00013145"/>
    </source>
</evidence>
<dbReference type="SUPFAM" id="SSF52467">
    <property type="entry name" value="DHS-like NAD/FAD-binding domain"/>
    <property type="match status" value="1"/>
</dbReference>
<dbReference type="AlphaFoldDB" id="A0A5C6DT40"/>
<gene>
    <name evidence="15" type="primary">ilvB</name>
    <name evidence="15" type="ORF">Q31b_32440</name>
</gene>
<dbReference type="CDD" id="cd07035">
    <property type="entry name" value="TPP_PYR_POX_like"/>
    <property type="match status" value="1"/>
</dbReference>
<evidence type="ECO:0000259" key="13">
    <source>
        <dbReference type="Pfam" id="PF02775"/>
    </source>
</evidence>
<evidence type="ECO:0000313" key="15">
    <source>
        <dbReference type="EMBL" id="TWU39928.1"/>
    </source>
</evidence>
<proteinExistence type="inferred from homology"/>
<evidence type="ECO:0000256" key="11">
    <source>
        <dbReference type="RuleBase" id="RU003591"/>
    </source>
</evidence>
<keyword evidence="5 11" id="KW-0028">Amino-acid biosynthesis</keyword>
<dbReference type="Pfam" id="PF02776">
    <property type="entry name" value="TPP_enzyme_N"/>
    <property type="match status" value="1"/>
</dbReference>
<dbReference type="GO" id="GO:0009099">
    <property type="term" value="P:L-valine biosynthetic process"/>
    <property type="evidence" value="ECO:0007669"/>
    <property type="project" value="UniProtKB-UniPathway"/>
</dbReference>
<dbReference type="InterPro" id="IPR011766">
    <property type="entry name" value="TPP_enzyme_TPP-bd"/>
</dbReference>
<dbReference type="Gene3D" id="3.40.50.1220">
    <property type="entry name" value="TPP-binding domain"/>
    <property type="match status" value="1"/>
</dbReference>
<dbReference type="InterPro" id="IPR012000">
    <property type="entry name" value="Thiamin_PyroP_enz_cen_dom"/>
</dbReference>
<keyword evidence="10 11" id="KW-0100">Branched-chain amino acid biosynthesis</keyword>
<dbReference type="FunFam" id="3.40.50.970:FF:000007">
    <property type="entry name" value="Acetolactate synthase"/>
    <property type="match status" value="1"/>
</dbReference>
<evidence type="ECO:0000256" key="8">
    <source>
        <dbReference type="ARBA" id="ARBA00022842"/>
    </source>
</evidence>
<feature type="domain" description="Thiamine pyrophosphate enzyme TPP-binding" evidence="13">
    <location>
        <begin position="423"/>
        <end position="584"/>
    </location>
</feature>
<dbReference type="Proteomes" id="UP000315471">
    <property type="component" value="Unassembled WGS sequence"/>
</dbReference>
<dbReference type="InterPro" id="IPR012001">
    <property type="entry name" value="Thiamin_PyroP_enz_TPP-bd_dom"/>
</dbReference>
<dbReference type="InterPro" id="IPR000399">
    <property type="entry name" value="TPP-bd_CS"/>
</dbReference>
<dbReference type="GO" id="GO:0005948">
    <property type="term" value="C:acetolactate synthase complex"/>
    <property type="evidence" value="ECO:0007669"/>
    <property type="project" value="TreeGrafter"/>
</dbReference>
<evidence type="ECO:0000256" key="3">
    <source>
        <dbReference type="ARBA" id="ARBA00007812"/>
    </source>
</evidence>
<keyword evidence="6 11" id="KW-0808">Transferase</keyword>
<sequence>MSNFDPSQLDHVTYDDVSTITGGAITDLLEADRAHAKRGARLLAEALVAEGVDVIFGYPGGANLEIFDVLPEVGIKIIRVEHEQGAAHAAQGYARATGKVGVCLATSGPGATNLVTGIADANSDSVPIVAITGNVPTHLLGKNAFQEVNIVEICRPITKKAYLVKRVAEIPETVREAFELAGGQRPGPVLIDIPKDIQQHYPRNPEGRYMPPRIPAVIAAPESKAGSINPGQLEQCCRMIREAVKPILYIGGGVVSSDTAPQLLALAEKLGIPVTSTIMGLGAFPPEHDLALGVLGMHGSKYANVAINEADLVLAFGVRFDDRVTGKLDAFIEHGKIVHIDIDRRELNKNKPVTLPICADLKQALTQLLETATPGDYNDWRAEVSANRTLYPFTVPDGEALSPQLVIRSISDITNGQAIVALGVGQHQMWAMQHYKVAQTRSFLSSSGFGTMGYGLPAAIGAKVGCPERTVIDIDGDGSLNMTVHELSTCHRYGIGVKVVVINNQWLGMVRQWQDMIYDGHRSGTALGDPMAVKRPGVEDIYPDFLSISKGYRVKAERVTQSADLAAAIERLLADPNEPYLLDVIVTFEENVYPMIPAGGTYHDIIMSAADLARRESKTAQGSNI</sequence>
<evidence type="ECO:0000313" key="16">
    <source>
        <dbReference type="Proteomes" id="UP000315471"/>
    </source>
</evidence>
<keyword evidence="7 11" id="KW-0479">Metal-binding</keyword>
<dbReference type="GO" id="GO:0050660">
    <property type="term" value="F:flavin adenine dinucleotide binding"/>
    <property type="evidence" value="ECO:0007669"/>
    <property type="project" value="InterPro"/>
</dbReference>
<dbReference type="Gene3D" id="3.40.50.970">
    <property type="match status" value="2"/>
</dbReference>
<evidence type="ECO:0000256" key="2">
    <source>
        <dbReference type="ARBA" id="ARBA00005025"/>
    </source>
</evidence>
<dbReference type="RefSeq" id="WP_146600587.1">
    <property type="nucleotide sequence ID" value="NZ_SJPY01000005.1"/>
</dbReference>
<accession>A0A5C6DT40</accession>
<feature type="domain" description="Thiamine pyrophosphate enzyme N-terminal TPP-binding" evidence="14">
    <location>
        <begin position="38"/>
        <end position="152"/>
    </location>
</feature>
<dbReference type="PANTHER" id="PTHR18968:SF13">
    <property type="entry name" value="ACETOLACTATE SYNTHASE CATALYTIC SUBUNIT, MITOCHONDRIAL"/>
    <property type="match status" value="1"/>
</dbReference>
<feature type="domain" description="Thiamine pyrophosphate enzyme central" evidence="12">
    <location>
        <begin position="234"/>
        <end position="368"/>
    </location>
</feature>
<comment type="catalytic activity">
    <reaction evidence="11">
        <text>2 pyruvate + H(+) = (2S)-2-acetolactate + CO2</text>
        <dbReference type="Rhea" id="RHEA:25249"/>
        <dbReference type="ChEBI" id="CHEBI:15361"/>
        <dbReference type="ChEBI" id="CHEBI:15378"/>
        <dbReference type="ChEBI" id="CHEBI:16526"/>
        <dbReference type="ChEBI" id="CHEBI:58476"/>
        <dbReference type="EC" id="2.2.1.6"/>
    </reaction>
</comment>
<evidence type="ECO:0000256" key="1">
    <source>
        <dbReference type="ARBA" id="ARBA00004974"/>
    </source>
</evidence>
<dbReference type="NCBIfam" id="TIGR00118">
    <property type="entry name" value="acolac_lg"/>
    <property type="match status" value="1"/>
</dbReference>
<keyword evidence="9 11" id="KW-0786">Thiamine pyrophosphate</keyword>
<comment type="cofactor">
    <cofactor evidence="11">
        <name>Mg(2+)</name>
        <dbReference type="ChEBI" id="CHEBI:18420"/>
    </cofactor>
    <text evidence="11">Binds 1 Mg(2+) ion per subunit.</text>
</comment>
<organism evidence="15 16">
    <name type="scientific">Novipirellula aureliae</name>
    <dbReference type="NCBI Taxonomy" id="2527966"/>
    <lineage>
        <taxon>Bacteria</taxon>
        <taxon>Pseudomonadati</taxon>
        <taxon>Planctomycetota</taxon>
        <taxon>Planctomycetia</taxon>
        <taxon>Pirellulales</taxon>
        <taxon>Pirellulaceae</taxon>
        <taxon>Novipirellula</taxon>
    </lineage>
</organism>
<dbReference type="InterPro" id="IPR012846">
    <property type="entry name" value="Acetolactate_synth_lsu"/>
</dbReference>
<evidence type="ECO:0000256" key="5">
    <source>
        <dbReference type="ARBA" id="ARBA00022605"/>
    </source>
</evidence>
<protein>
    <recommendedName>
        <fullName evidence="4 11">Acetolactate synthase</fullName>
        <ecNumber evidence="4 11">2.2.1.6</ecNumber>
    </recommendedName>
</protein>
<dbReference type="EMBL" id="SJPY01000005">
    <property type="protein sequence ID" value="TWU39928.1"/>
    <property type="molecule type" value="Genomic_DNA"/>
</dbReference>
<dbReference type="UniPathway" id="UPA00049">
    <property type="reaction ID" value="UER00059"/>
</dbReference>
<dbReference type="EC" id="2.2.1.6" evidence="4 11"/>
<dbReference type="GO" id="GO:0003984">
    <property type="term" value="F:acetolactate synthase activity"/>
    <property type="evidence" value="ECO:0007669"/>
    <property type="project" value="UniProtKB-EC"/>
</dbReference>
<dbReference type="GO" id="GO:0030976">
    <property type="term" value="F:thiamine pyrophosphate binding"/>
    <property type="evidence" value="ECO:0007669"/>
    <property type="project" value="UniProtKB-UniRule"/>
</dbReference>
<dbReference type="SUPFAM" id="SSF52518">
    <property type="entry name" value="Thiamin diphosphate-binding fold (THDP-binding)"/>
    <property type="match status" value="2"/>
</dbReference>
<dbReference type="FunFam" id="3.40.50.1220:FF:000008">
    <property type="entry name" value="Acetolactate synthase"/>
    <property type="match status" value="1"/>
</dbReference>
<evidence type="ECO:0000256" key="7">
    <source>
        <dbReference type="ARBA" id="ARBA00022723"/>
    </source>
</evidence>
<dbReference type="InterPro" id="IPR039368">
    <property type="entry name" value="AHAS_TPP"/>
</dbReference>
<keyword evidence="16" id="KW-1185">Reference proteome</keyword>
<comment type="similarity">
    <text evidence="3 11">Belongs to the TPP enzyme family.</text>
</comment>
<evidence type="ECO:0000256" key="9">
    <source>
        <dbReference type="ARBA" id="ARBA00023052"/>
    </source>
</evidence>
<evidence type="ECO:0000259" key="12">
    <source>
        <dbReference type="Pfam" id="PF00205"/>
    </source>
</evidence>
<evidence type="ECO:0000259" key="14">
    <source>
        <dbReference type="Pfam" id="PF02776"/>
    </source>
</evidence>
<dbReference type="PROSITE" id="PS00187">
    <property type="entry name" value="TPP_ENZYMES"/>
    <property type="match status" value="1"/>
</dbReference>
<dbReference type="InterPro" id="IPR045229">
    <property type="entry name" value="TPP_enz"/>
</dbReference>
<dbReference type="InterPro" id="IPR029035">
    <property type="entry name" value="DHS-like_NAD/FAD-binding_dom"/>
</dbReference>
<comment type="caution">
    <text evidence="15">The sequence shown here is derived from an EMBL/GenBank/DDBJ whole genome shotgun (WGS) entry which is preliminary data.</text>
</comment>
<dbReference type="GO" id="GO:0000287">
    <property type="term" value="F:magnesium ion binding"/>
    <property type="evidence" value="ECO:0007669"/>
    <property type="project" value="UniProtKB-UniRule"/>
</dbReference>
<comment type="pathway">
    <text evidence="2 11">Amino-acid biosynthesis; L-valine biosynthesis; L-valine from pyruvate: step 1/4.</text>
</comment>
<comment type="cofactor">
    <cofactor evidence="11">
        <name>thiamine diphosphate</name>
        <dbReference type="ChEBI" id="CHEBI:58937"/>
    </cofactor>
    <text evidence="11">Binds 1 thiamine pyrophosphate per subunit.</text>
</comment>
<dbReference type="InterPro" id="IPR029061">
    <property type="entry name" value="THDP-binding"/>
</dbReference>
<dbReference type="Pfam" id="PF02775">
    <property type="entry name" value="TPP_enzyme_C"/>
    <property type="match status" value="1"/>
</dbReference>
<keyword evidence="8 11" id="KW-0460">Magnesium</keyword>
<evidence type="ECO:0000256" key="10">
    <source>
        <dbReference type="ARBA" id="ARBA00023304"/>
    </source>
</evidence>
<dbReference type="PANTHER" id="PTHR18968">
    <property type="entry name" value="THIAMINE PYROPHOSPHATE ENZYMES"/>
    <property type="match status" value="1"/>
</dbReference>
<reference evidence="15 16" key="1">
    <citation type="submission" date="2019-02" db="EMBL/GenBank/DDBJ databases">
        <title>Deep-cultivation of Planctomycetes and their phenomic and genomic characterization uncovers novel biology.</title>
        <authorList>
            <person name="Wiegand S."/>
            <person name="Jogler M."/>
            <person name="Boedeker C."/>
            <person name="Pinto D."/>
            <person name="Vollmers J."/>
            <person name="Rivas-Marin E."/>
            <person name="Kohn T."/>
            <person name="Peeters S.H."/>
            <person name="Heuer A."/>
            <person name="Rast P."/>
            <person name="Oberbeckmann S."/>
            <person name="Bunk B."/>
            <person name="Jeske O."/>
            <person name="Meyerdierks A."/>
            <person name="Storesund J.E."/>
            <person name="Kallscheuer N."/>
            <person name="Luecker S."/>
            <person name="Lage O.M."/>
            <person name="Pohl T."/>
            <person name="Merkel B.J."/>
            <person name="Hornburger P."/>
            <person name="Mueller R.-W."/>
            <person name="Bruemmer F."/>
            <person name="Labrenz M."/>
            <person name="Spormann A.M."/>
            <person name="Op Den Camp H."/>
            <person name="Overmann J."/>
            <person name="Amann R."/>
            <person name="Jetten M.S.M."/>
            <person name="Mascher T."/>
            <person name="Medema M.H."/>
            <person name="Devos D.P."/>
            <person name="Kaster A.-K."/>
            <person name="Ovreas L."/>
            <person name="Rohde M."/>
            <person name="Galperin M.Y."/>
            <person name="Jogler C."/>
        </authorList>
    </citation>
    <scope>NUCLEOTIDE SEQUENCE [LARGE SCALE GENOMIC DNA]</scope>
    <source>
        <strain evidence="15 16">Q31b</strain>
    </source>
</reference>
<dbReference type="OrthoDB" id="4494979at2"/>